<reference evidence="7 8" key="1">
    <citation type="submission" date="2020-07" db="EMBL/GenBank/DDBJ databases">
        <title>Complete Genome Sequence of an acetic acid bacterium, Acetobacter aceti JCM20276.</title>
        <authorList>
            <person name="Hirose Y."/>
            <person name="Mihara H."/>
        </authorList>
    </citation>
    <scope>NUCLEOTIDE SEQUENCE [LARGE SCALE GENOMIC DNA]</scope>
    <source>
        <strain evidence="7 8">JCM20276</strain>
    </source>
</reference>
<dbReference type="CDD" id="cd04301">
    <property type="entry name" value="NAT_SF"/>
    <property type="match status" value="1"/>
</dbReference>
<evidence type="ECO:0000256" key="2">
    <source>
        <dbReference type="ARBA" id="ARBA00022490"/>
    </source>
</evidence>
<organism evidence="7 8">
    <name type="scientific">Acetobacter aceti</name>
    <dbReference type="NCBI Taxonomy" id="435"/>
    <lineage>
        <taxon>Bacteria</taxon>
        <taxon>Pseudomonadati</taxon>
        <taxon>Pseudomonadota</taxon>
        <taxon>Alphaproteobacteria</taxon>
        <taxon>Acetobacterales</taxon>
        <taxon>Acetobacteraceae</taxon>
        <taxon>Acetobacter</taxon>
        <taxon>Acetobacter subgen. Acetobacter</taxon>
    </lineage>
</organism>
<dbReference type="Proteomes" id="UP000515220">
    <property type="component" value="Chromosome"/>
</dbReference>
<evidence type="ECO:0000256" key="4">
    <source>
        <dbReference type="ARBA" id="ARBA00023315"/>
    </source>
</evidence>
<proteinExistence type="inferred from homology"/>
<dbReference type="Pfam" id="PF00583">
    <property type="entry name" value="Acetyltransf_1"/>
    <property type="match status" value="1"/>
</dbReference>
<dbReference type="GO" id="GO:0008999">
    <property type="term" value="F:protein-N-terminal-alanine acetyltransferase activity"/>
    <property type="evidence" value="ECO:0007669"/>
    <property type="project" value="UniProtKB-EC"/>
</dbReference>
<evidence type="ECO:0000256" key="5">
    <source>
        <dbReference type="RuleBase" id="RU363094"/>
    </source>
</evidence>
<keyword evidence="4" id="KW-0012">Acyltransferase</keyword>
<dbReference type="EMBL" id="AP023326">
    <property type="protein sequence ID" value="BCI65472.1"/>
    <property type="molecule type" value="Genomic_DNA"/>
</dbReference>
<evidence type="ECO:0000313" key="8">
    <source>
        <dbReference type="Proteomes" id="UP000515220"/>
    </source>
</evidence>
<dbReference type="GO" id="GO:0005737">
    <property type="term" value="C:cytoplasm"/>
    <property type="evidence" value="ECO:0007669"/>
    <property type="project" value="UniProtKB-SubCell"/>
</dbReference>
<dbReference type="EC" id="2.3.1.266" evidence="5"/>
<gene>
    <name evidence="7" type="ORF">AAJCM20276_00960</name>
</gene>
<dbReference type="AlphaFoldDB" id="A0A6S6PL46"/>
<dbReference type="InterPro" id="IPR006464">
    <property type="entry name" value="AcTrfase_RimI/Ard1"/>
</dbReference>
<accession>A0A6S6PL46</accession>
<dbReference type="Gene3D" id="3.40.630.30">
    <property type="match status" value="1"/>
</dbReference>
<evidence type="ECO:0000313" key="7">
    <source>
        <dbReference type="EMBL" id="BCI65472.1"/>
    </source>
</evidence>
<dbReference type="InterPro" id="IPR050680">
    <property type="entry name" value="YpeA/RimI_acetyltransf"/>
</dbReference>
<dbReference type="InterPro" id="IPR000182">
    <property type="entry name" value="GNAT_dom"/>
</dbReference>
<comment type="catalytic activity">
    <reaction evidence="5">
        <text>N-terminal L-alanyl-[ribosomal protein bS18] + acetyl-CoA = N-terminal N(alpha)-acetyl-L-alanyl-[ribosomal protein bS18] + CoA + H(+)</text>
        <dbReference type="Rhea" id="RHEA:43756"/>
        <dbReference type="Rhea" id="RHEA-COMP:10676"/>
        <dbReference type="Rhea" id="RHEA-COMP:10677"/>
        <dbReference type="ChEBI" id="CHEBI:15378"/>
        <dbReference type="ChEBI" id="CHEBI:57287"/>
        <dbReference type="ChEBI" id="CHEBI:57288"/>
        <dbReference type="ChEBI" id="CHEBI:64718"/>
        <dbReference type="ChEBI" id="CHEBI:83683"/>
        <dbReference type="EC" id="2.3.1.266"/>
    </reaction>
</comment>
<dbReference type="SUPFAM" id="SSF55729">
    <property type="entry name" value="Acyl-CoA N-acyltransferases (Nat)"/>
    <property type="match status" value="1"/>
</dbReference>
<comment type="similarity">
    <text evidence="1 5">Belongs to the acetyltransferase family. RimI subfamily.</text>
</comment>
<dbReference type="PANTHER" id="PTHR43420:SF44">
    <property type="entry name" value="ACETYLTRANSFERASE YPEA"/>
    <property type="match status" value="1"/>
</dbReference>
<feature type="domain" description="N-acetyltransferase" evidence="6">
    <location>
        <begin position="7"/>
        <end position="152"/>
    </location>
</feature>
<evidence type="ECO:0000259" key="6">
    <source>
        <dbReference type="PROSITE" id="PS51186"/>
    </source>
</evidence>
<dbReference type="InterPro" id="IPR016181">
    <property type="entry name" value="Acyl_CoA_acyltransferase"/>
</dbReference>
<comment type="subcellular location">
    <subcellularLocation>
        <location evidence="5">Cytoplasm</location>
    </subcellularLocation>
</comment>
<comment type="function">
    <text evidence="5">Acetylates the N-terminal alanine of ribosomal protein bS18.</text>
</comment>
<protein>
    <recommendedName>
        <fullName evidence="5">[Ribosomal protein bS18]-alanine N-acetyltransferase</fullName>
        <ecNumber evidence="5">2.3.1.266</ecNumber>
    </recommendedName>
</protein>
<dbReference type="PROSITE" id="PS51186">
    <property type="entry name" value="GNAT"/>
    <property type="match status" value="1"/>
</dbReference>
<name>A0A6S6PL46_ACEAC</name>
<dbReference type="RefSeq" id="WP_099348030.1">
    <property type="nucleotide sequence ID" value="NZ_AP023326.1"/>
</dbReference>
<keyword evidence="3 7" id="KW-0808">Transferase</keyword>
<dbReference type="NCBIfam" id="TIGR01575">
    <property type="entry name" value="rimI"/>
    <property type="match status" value="1"/>
</dbReference>
<evidence type="ECO:0000256" key="3">
    <source>
        <dbReference type="ARBA" id="ARBA00022679"/>
    </source>
</evidence>
<dbReference type="PANTHER" id="PTHR43420">
    <property type="entry name" value="ACETYLTRANSFERASE"/>
    <property type="match status" value="1"/>
</dbReference>
<keyword evidence="2 5" id="KW-0963">Cytoplasm</keyword>
<evidence type="ECO:0000256" key="1">
    <source>
        <dbReference type="ARBA" id="ARBA00005395"/>
    </source>
</evidence>
<sequence>MTSVSDPVISESGTTFSPVLAALHASAFEGAARWSESAFTELLATPGAQAFLASIQEAPVGFILIRAVLDEAEILTLAVSPEWRRRGIARKLLETVEHALKKEQITKLFLEVSTKNTSAETLYTKAGFVKAGTRKRYYEDGSDAVVMVRDMS</sequence>